<dbReference type="EMBL" id="MFNE01000010">
    <property type="protein sequence ID" value="OGG96672.1"/>
    <property type="molecule type" value="Genomic_DNA"/>
</dbReference>
<dbReference type="Gene3D" id="2.40.33.10">
    <property type="entry name" value="PK beta-barrel domain-like"/>
    <property type="match status" value="1"/>
</dbReference>
<evidence type="ECO:0000256" key="7">
    <source>
        <dbReference type="ARBA" id="ARBA00022777"/>
    </source>
</evidence>
<sequence>MKDKLTKSKILCTLGPSTNTPESIAELRDLGMNMVRINFSHGTEKEKTKLFQMVRAVSPDIGILCDIQGPKIRIGDVQEGGALLKRGQRFILTTKKVMGNDEKVTFSYKPFPKEVKVGERVFINDGIICLEVLNIKGEEVHCRVLTGGFIYSRKGVNLPTTKIGLRVPTEKDIEDLKLIAKLDPAYVAASFVGSAEDVETIRHILASYGNDRIKIISKIERPIAVDNFDEILAASDGIMVARGDLGVELLPEEVPPLQKSMIRKCNTQGKPVIVATQMLESMVKAPIPTRAEVSDVYNAIEDGADCVMLSAETASGEFPTEAVWVMERIIRNSEEHLPERDPHWYDSKEETVSEIIGHLTHHACQQLKDRFKQPGKIICLTRSGYTARMISKYRPPFQIFAVTPDQRASQEMRLLWGVESVYLPELEEAAKTMTRVQTAIQACCERGYVKASDRVIVVGDFMRLATQTNMVSILRVGDVLEQND</sequence>
<dbReference type="NCBIfam" id="NF004978">
    <property type="entry name" value="PRK06354.1"/>
    <property type="match status" value="1"/>
</dbReference>
<dbReference type="Proteomes" id="UP000178449">
    <property type="component" value="Unassembled WGS sequence"/>
</dbReference>
<dbReference type="InterPro" id="IPR001697">
    <property type="entry name" value="Pyr_Knase"/>
</dbReference>
<dbReference type="EC" id="2.7.1.40" evidence="3 12"/>
<dbReference type="Pfam" id="PF02887">
    <property type="entry name" value="PK_C"/>
    <property type="match status" value="1"/>
</dbReference>
<feature type="domain" description="Pyruvate kinase barrel" evidence="14">
    <location>
        <begin position="6"/>
        <end position="323"/>
    </location>
</feature>
<keyword evidence="10 13" id="KW-0324">Glycolysis</keyword>
<name>A0A1F6GEZ9_9PROT</name>
<evidence type="ECO:0000256" key="10">
    <source>
        <dbReference type="ARBA" id="ARBA00023152"/>
    </source>
</evidence>
<dbReference type="InterPro" id="IPR015795">
    <property type="entry name" value="Pyrv_Knase_C"/>
</dbReference>
<dbReference type="InterPro" id="IPR036918">
    <property type="entry name" value="Pyrv_Knase_C_sf"/>
</dbReference>
<feature type="domain" description="Pyruvate kinase C-terminal" evidence="15">
    <location>
        <begin position="374"/>
        <end position="473"/>
    </location>
</feature>
<evidence type="ECO:0000256" key="2">
    <source>
        <dbReference type="ARBA" id="ARBA00008663"/>
    </source>
</evidence>
<dbReference type="InterPro" id="IPR015793">
    <property type="entry name" value="Pyrv_Knase_brl"/>
</dbReference>
<dbReference type="UniPathway" id="UPA00109">
    <property type="reaction ID" value="UER00188"/>
</dbReference>
<evidence type="ECO:0000256" key="13">
    <source>
        <dbReference type="RuleBase" id="RU000504"/>
    </source>
</evidence>
<evidence type="ECO:0000313" key="17">
    <source>
        <dbReference type="Proteomes" id="UP000178449"/>
    </source>
</evidence>
<keyword evidence="4 13" id="KW-0808">Transferase</keyword>
<dbReference type="InterPro" id="IPR015806">
    <property type="entry name" value="Pyrv_Knase_insert_dom_sf"/>
</dbReference>
<keyword evidence="7 13" id="KW-0418">Kinase</keyword>
<dbReference type="AlphaFoldDB" id="A0A1F6GEZ9"/>
<dbReference type="GO" id="GO:0000287">
    <property type="term" value="F:magnesium ion binding"/>
    <property type="evidence" value="ECO:0007669"/>
    <property type="project" value="UniProtKB-UniRule"/>
</dbReference>
<comment type="pathway">
    <text evidence="1 13">Carbohydrate degradation; glycolysis; pyruvate from D-glyceraldehyde 3-phosphate: step 5/5.</text>
</comment>
<dbReference type="Gene3D" id="3.20.20.60">
    <property type="entry name" value="Phosphoenolpyruvate-binding domains"/>
    <property type="match status" value="1"/>
</dbReference>
<evidence type="ECO:0000256" key="9">
    <source>
        <dbReference type="ARBA" id="ARBA00022842"/>
    </source>
</evidence>
<dbReference type="GO" id="GO:0016301">
    <property type="term" value="F:kinase activity"/>
    <property type="evidence" value="ECO:0007669"/>
    <property type="project" value="UniProtKB-KW"/>
</dbReference>
<evidence type="ECO:0000259" key="15">
    <source>
        <dbReference type="Pfam" id="PF02887"/>
    </source>
</evidence>
<dbReference type="PRINTS" id="PR01050">
    <property type="entry name" value="PYRUVTKNASE"/>
</dbReference>
<reference evidence="16 17" key="1">
    <citation type="journal article" date="2016" name="Nat. Commun.">
        <title>Thousands of microbial genomes shed light on interconnected biogeochemical processes in an aquifer system.</title>
        <authorList>
            <person name="Anantharaman K."/>
            <person name="Brown C.T."/>
            <person name="Hug L.A."/>
            <person name="Sharon I."/>
            <person name="Castelle C.J."/>
            <person name="Probst A.J."/>
            <person name="Thomas B.C."/>
            <person name="Singh A."/>
            <person name="Wilkins M.J."/>
            <person name="Karaoz U."/>
            <person name="Brodie E.L."/>
            <person name="Williams K.H."/>
            <person name="Hubbard S.S."/>
            <person name="Banfield J.F."/>
        </authorList>
    </citation>
    <scope>NUCLEOTIDE SEQUENCE [LARGE SCALE GENOMIC DNA]</scope>
</reference>
<dbReference type="InterPro" id="IPR011037">
    <property type="entry name" value="Pyrv_Knase-like_insert_dom_sf"/>
</dbReference>
<dbReference type="Gene3D" id="3.40.1380.20">
    <property type="entry name" value="Pyruvate kinase, C-terminal domain"/>
    <property type="match status" value="1"/>
</dbReference>
<evidence type="ECO:0000256" key="6">
    <source>
        <dbReference type="ARBA" id="ARBA00022741"/>
    </source>
</evidence>
<dbReference type="InterPro" id="IPR040442">
    <property type="entry name" value="Pyrv_kinase-like_dom_sf"/>
</dbReference>
<dbReference type="InterPro" id="IPR015813">
    <property type="entry name" value="Pyrv/PenolPyrv_kinase-like_dom"/>
</dbReference>
<dbReference type="NCBIfam" id="TIGR01064">
    <property type="entry name" value="pyruv_kin"/>
    <property type="match status" value="1"/>
</dbReference>
<evidence type="ECO:0000256" key="5">
    <source>
        <dbReference type="ARBA" id="ARBA00022723"/>
    </source>
</evidence>
<keyword evidence="8" id="KW-0067">ATP-binding</keyword>
<keyword evidence="9 13" id="KW-0460">Magnesium</keyword>
<keyword evidence="5" id="KW-0479">Metal-binding</keyword>
<protein>
    <recommendedName>
        <fullName evidence="3 12">Pyruvate kinase</fullName>
        <ecNumber evidence="3 12">2.7.1.40</ecNumber>
    </recommendedName>
</protein>
<dbReference type="GO" id="GO:0004743">
    <property type="term" value="F:pyruvate kinase activity"/>
    <property type="evidence" value="ECO:0007669"/>
    <property type="project" value="UniProtKB-UniRule"/>
</dbReference>
<dbReference type="SUPFAM" id="SSF50800">
    <property type="entry name" value="PK beta-barrel domain-like"/>
    <property type="match status" value="1"/>
</dbReference>
<evidence type="ECO:0000256" key="4">
    <source>
        <dbReference type="ARBA" id="ARBA00022679"/>
    </source>
</evidence>
<evidence type="ECO:0000256" key="11">
    <source>
        <dbReference type="ARBA" id="ARBA00023317"/>
    </source>
</evidence>
<gene>
    <name evidence="16" type="ORF">A2527_03705</name>
</gene>
<dbReference type="SUPFAM" id="SSF52935">
    <property type="entry name" value="PK C-terminal domain-like"/>
    <property type="match status" value="1"/>
</dbReference>
<comment type="caution">
    <text evidence="16">The sequence shown here is derived from an EMBL/GenBank/DDBJ whole genome shotgun (WGS) entry which is preliminary data.</text>
</comment>
<proteinExistence type="inferred from homology"/>
<keyword evidence="6" id="KW-0547">Nucleotide-binding</keyword>
<evidence type="ECO:0000256" key="3">
    <source>
        <dbReference type="ARBA" id="ARBA00012142"/>
    </source>
</evidence>
<evidence type="ECO:0000256" key="1">
    <source>
        <dbReference type="ARBA" id="ARBA00004997"/>
    </source>
</evidence>
<dbReference type="NCBIfam" id="NF004491">
    <property type="entry name" value="PRK05826.1"/>
    <property type="match status" value="1"/>
</dbReference>
<evidence type="ECO:0000256" key="12">
    <source>
        <dbReference type="NCBIfam" id="TIGR01064"/>
    </source>
</evidence>
<evidence type="ECO:0000256" key="8">
    <source>
        <dbReference type="ARBA" id="ARBA00022840"/>
    </source>
</evidence>
<comment type="catalytic activity">
    <reaction evidence="13">
        <text>pyruvate + ATP = phosphoenolpyruvate + ADP + H(+)</text>
        <dbReference type="Rhea" id="RHEA:18157"/>
        <dbReference type="ChEBI" id="CHEBI:15361"/>
        <dbReference type="ChEBI" id="CHEBI:15378"/>
        <dbReference type="ChEBI" id="CHEBI:30616"/>
        <dbReference type="ChEBI" id="CHEBI:58702"/>
        <dbReference type="ChEBI" id="CHEBI:456216"/>
        <dbReference type="EC" id="2.7.1.40"/>
    </reaction>
</comment>
<dbReference type="STRING" id="1817772.A2527_03705"/>
<comment type="similarity">
    <text evidence="2 13">Belongs to the pyruvate kinase family.</text>
</comment>
<dbReference type="GO" id="GO:0005524">
    <property type="term" value="F:ATP binding"/>
    <property type="evidence" value="ECO:0007669"/>
    <property type="project" value="UniProtKB-KW"/>
</dbReference>
<dbReference type="GO" id="GO:0030955">
    <property type="term" value="F:potassium ion binding"/>
    <property type="evidence" value="ECO:0007669"/>
    <property type="project" value="UniProtKB-UniRule"/>
</dbReference>
<evidence type="ECO:0000259" key="14">
    <source>
        <dbReference type="Pfam" id="PF00224"/>
    </source>
</evidence>
<dbReference type="Pfam" id="PF00224">
    <property type="entry name" value="PK"/>
    <property type="match status" value="1"/>
</dbReference>
<organism evidence="16 17">
    <name type="scientific">Candidatus Lambdaproteobacteria bacterium RIFOXYD2_FULL_50_16</name>
    <dbReference type="NCBI Taxonomy" id="1817772"/>
    <lineage>
        <taxon>Bacteria</taxon>
        <taxon>Pseudomonadati</taxon>
        <taxon>Pseudomonadota</taxon>
        <taxon>Candidatus Lambdaproteobacteria</taxon>
    </lineage>
</organism>
<dbReference type="PANTHER" id="PTHR11817">
    <property type="entry name" value="PYRUVATE KINASE"/>
    <property type="match status" value="1"/>
</dbReference>
<keyword evidence="11 16" id="KW-0670">Pyruvate</keyword>
<dbReference type="FunFam" id="2.40.33.10:FF:000001">
    <property type="entry name" value="Pyruvate kinase"/>
    <property type="match status" value="1"/>
</dbReference>
<dbReference type="SUPFAM" id="SSF51621">
    <property type="entry name" value="Phosphoenolpyruvate/pyruvate domain"/>
    <property type="match status" value="1"/>
</dbReference>
<evidence type="ECO:0000313" key="16">
    <source>
        <dbReference type="EMBL" id="OGG96672.1"/>
    </source>
</evidence>
<accession>A0A1F6GEZ9</accession>